<reference evidence="1" key="1">
    <citation type="submission" date="2023-04" db="EMBL/GenBank/DDBJ databases">
        <title>Draft Genome sequencing of Naganishia species isolated from polar environments using Oxford Nanopore Technology.</title>
        <authorList>
            <person name="Leo P."/>
            <person name="Venkateswaran K."/>
        </authorList>
    </citation>
    <scope>NUCLEOTIDE SEQUENCE</scope>
    <source>
        <strain evidence="1">MNA-CCFEE 5425</strain>
    </source>
</reference>
<dbReference type="Proteomes" id="UP001243375">
    <property type="component" value="Unassembled WGS sequence"/>
</dbReference>
<keyword evidence="2" id="KW-1185">Reference proteome</keyword>
<accession>A0ACC2X6D9</accession>
<proteinExistence type="predicted"/>
<sequence>MLTPVMIKNIGYKTYIVFMCFMIFAMFWSAFILPELRGLNPQQIDEVFHDTTSTEDEERRQKIARQIGLDKLQAQAEVEHKEDAAGEKIV</sequence>
<protein>
    <submittedName>
        <fullName evidence="1">Uncharacterized protein</fullName>
    </submittedName>
</protein>
<evidence type="ECO:0000313" key="2">
    <source>
        <dbReference type="Proteomes" id="UP001243375"/>
    </source>
</evidence>
<evidence type="ECO:0000313" key="1">
    <source>
        <dbReference type="EMBL" id="KAJ9118322.1"/>
    </source>
</evidence>
<name>A0ACC2X6D9_9TREE</name>
<organism evidence="1 2">
    <name type="scientific">Naganishia vaughanmartiniae</name>
    <dbReference type="NCBI Taxonomy" id="1424756"/>
    <lineage>
        <taxon>Eukaryota</taxon>
        <taxon>Fungi</taxon>
        <taxon>Dikarya</taxon>
        <taxon>Basidiomycota</taxon>
        <taxon>Agaricomycotina</taxon>
        <taxon>Tremellomycetes</taxon>
        <taxon>Filobasidiales</taxon>
        <taxon>Filobasidiaceae</taxon>
        <taxon>Naganishia</taxon>
    </lineage>
</organism>
<gene>
    <name evidence="1" type="ORF">QFC22_004233</name>
</gene>
<dbReference type="EMBL" id="JASBWU010000011">
    <property type="protein sequence ID" value="KAJ9118322.1"/>
    <property type="molecule type" value="Genomic_DNA"/>
</dbReference>
<comment type="caution">
    <text evidence="1">The sequence shown here is derived from an EMBL/GenBank/DDBJ whole genome shotgun (WGS) entry which is preliminary data.</text>
</comment>